<proteinExistence type="predicted"/>
<feature type="compositionally biased region" description="Low complexity" evidence="1">
    <location>
        <begin position="556"/>
        <end position="571"/>
    </location>
</feature>
<sequence length="581" mass="61707">GSHGRAGTVRSARTGAGRCGGAVRQIGGGGLAARRHAHRRGAGAGAPHAPGPRRSQAGGSAGLAAGRHDPARTADGGPARPGRRRPVEGRAEPARQALRRPGLDGQPGPAPAVPGLPGERLGARAGRRRGRPRLAQRAADALRRADAGRRAGAVEPPVPQPGSAQGGARHRGAQLHDRAQAVRPGHGLAAAHPVDGRQPGLLGRRQHRRDRRRGGAPHTGLRAPAVRPAHRAGPRGAAAARPPDDQQVLRRRPGSRPQHDPALGGPGAAGLHPVLAQPAGRAPRVGPRHLRRLGPRGPRRGAGDHRPGPQPRHGAVRGRHRQQHRDGPPRREGRARPDRRLHARRHAARPGARRRGGLHGRRGDGAVRGRPVAAQGLPRRQGAGRRVRLAAAQRPDLELLGQQLPARQAAAGLRRAVLEQRHHADGGRAAPRLHPDDAGERAHQAGLADGPGDPDRPVEDRRGQLRRRGQHRPHLPVGQLLPQRAHARRHHPLRPVDGRPHRGSRQPAHQPQVQLPGERRAARVGGGVEGRRGDAPRQLVERPRRLARRAVRRAPGRAAGAGQRRPPAAGARTRHVREGVV</sequence>
<feature type="region of interest" description="Disordered" evidence="1">
    <location>
        <begin position="1"/>
        <end position="388"/>
    </location>
</feature>
<dbReference type="EMBL" id="CADCUE010000044">
    <property type="protein sequence ID" value="CAA9317421.1"/>
    <property type="molecule type" value="Genomic_DNA"/>
</dbReference>
<feature type="compositionally biased region" description="Basic and acidic residues" evidence="1">
    <location>
        <begin position="433"/>
        <end position="443"/>
    </location>
</feature>
<feature type="compositionally biased region" description="Basic residues" evidence="1">
    <location>
        <begin position="125"/>
        <end position="134"/>
    </location>
</feature>
<feature type="non-terminal residue" evidence="2">
    <location>
        <position position="1"/>
    </location>
</feature>
<feature type="compositionally biased region" description="Basic and acidic residues" evidence="1">
    <location>
        <begin position="529"/>
        <end position="544"/>
    </location>
</feature>
<feature type="compositionally biased region" description="Basic residues" evidence="1">
    <location>
        <begin position="204"/>
        <end position="215"/>
    </location>
</feature>
<reference evidence="2" key="1">
    <citation type="submission" date="2020-02" db="EMBL/GenBank/DDBJ databases">
        <authorList>
            <person name="Meier V. D."/>
        </authorList>
    </citation>
    <scope>NUCLEOTIDE SEQUENCE</scope>
    <source>
        <strain evidence="2">AVDCRST_MAG16</strain>
    </source>
</reference>
<feature type="compositionally biased region" description="Low complexity" evidence="1">
    <location>
        <begin position="45"/>
        <end position="65"/>
    </location>
</feature>
<feature type="compositionally biased region" description="Basic and acidic residues" evidence="1">
    <location>
        <begin position="324"/>
        <end position="340"/>
    </location>
</feature>
<feature type="non-terminal residue" evidence="2">
    <location>
        <position position="581"/>
    </location>
</feature>
<feature type="compositionally biased region" description="Basic residues" evidence="1">
    <location>
        <begin position="545"/>
        <end position="555"/>
    </location>
</feature>
<feature type="compositionally biased region" description="Low complexity" evidence="1">
    <location>
        <begin position="115"/>
        <end position="124"/>
    </location>
</feature>
<feature type="compositionally biased region" description="Basic residues" evidence="1">
    <location>
        <begin position="314"/>
        <end position="323"/>
    </location>
</feature>
<organism evidence="2">
    <name type="scientific">uncultured Frankineae bacterium</name>
    <dbReference type="NCBI Taxonomy" id="437475"/>
    <lineage>
        <taxon>Bacteria</taxon>
        <taxon>Bacillati</taxon>
        <taxon>Actinomycetota</taxon>
        <taxon>Actinomycetes</taxon>
        <taxon>Frankiales</taxon>
        <taxon>environmental samples</taxon>
    </lineage>
</organism>
<feature type="compositionally biased region" description="Basic residues" evidence="1">
    <location>
        <begin position="341"/>
        <end position="360"/>
    </location>
</feature>
<feature type="region of interest" description="Disordered" evidence="1">
    <location>
        <begin position="421"/>
        <end position="581"/>
    </location>
</feature>
<accession>A0A6J4KWC1</accession>
<feature type="compositionally biased region" description="Basic and acidic residues" evidence="1">
    <location>
        <begin position="140"/>
        <end position="149"/>
    </location>
</feature>
<evidence type="ECO:0000256" key="1">
    <source>
        <dbReference type="SAM" id="MobiDB-lite"/>
    </source>
</evidence>
<feature type="compositionally biased region" description="Basic and acidic residues" evidence="1">
    <location>
        <begin position="453"/>
        <end position="463"/>
    </location>
</feature>
<protein>
    <submittedName>
        <fullName evidence="2">Polyhydroxyalkanoic acid synthase</fullName>
    </submittedName>
</protein>
<gene>
    <name evidence="2" type="ORF">AVDCRST_MAG16-577</name>
</gene>
<feature type="compositionally biased region" description="Basic residues" evidence="1">
    <location>
        <begin position="286"/>
        <end position="299"/>
    </location>
</feature>
<dbReference type="AlphaFoldDB" id="A0A6J4KWC1"/>
<feature type="compositionally biased region" description="Basic residues" evidence="1">
    <location>
        <begin position="464"/>
        <end position="474"/>
    </location>
</feature>
<name>A0A6J4KWC1_9ACTN</name>
<evidence type="ECO:0000313" key="2">
    <source>
        <dbReference type="EMBL" id="CAA9317421.1"/>
    </source>
</evidence>